<dbReference type="Proteomes" id="UP000435837">
    <property type="component" value="Unassembled WGS sequence"/>
</dbReference>
<reference evidence="2 3" key="1">
    <citation type="submission" date="2019-12" db="EMBL/GenBank/DDBJ databases">
        <title>Whole genome shotgun sequence of Streptomyces caniferus NBRC 15389.</title>
        <authorList>
            <person name="Ichikawa N."/>
            <person name="Kimura A."/>
            <person name="Kitahashi Y."/>
            <person name="Komaki H."/>
            <person name="Tamura T."/>
        </authorList>
    </citation>
    <scope>NUCLEOTIDE SEQUENCE [LARGE SCALE GENOMIC DNA]</scope>
    <source>
        <strain evidence="2 3">NBRC 15389</strain>
    </source>
</reference>
<evidence type="ECO:0000256" key="1">
    <source>
        <dbReference type="SAM" id="MobiDB-lite"/>
    </source>
</evidence>
<name>A0A640S6L3_9ACTN</name>
<dbReference type="OrthoDB" id="6402258at2"/>
<accession>A0A640S6L3</accession>
<dbReference type="EMBL" id="BLIN01000003">
    <property type="protein sequence ID" value="GFE06830.1"/>
    <property type="molecule type" value="Genomic_DNA"/>
</dbReference>
<feature type="compositionally biased region" description="Basic and acidic residues" evidence="1">
    <location>
        <begin position="1"/>
        <end position="17"/>
    </location>
</feature>
<sequence>MFRRQADGLGRCEDPADRTGSAGRCLVLCHTAPAATLELSGAGRLFTRTTGGVLLEYAEYADRRGPGRGHEPGERAGQITKTKRRGEGAAAWVCA</sequence>
<feature type="compositionally biased region" description="Basic and acidic residues" evidence="1">
    <location>
        <begin position="63"/>
        <end position="74"/>
    </location>
</feature>
<feature type="region of interest" description="Disordered" evidence="1">
    <location>
        <begin position="1"/>
        <end position="20"/>
    </location>
</feature>
<dbReference type="RefSeq" id="WP_159475049.1">
    <property type="nucleotide sequence ID" value="NZ_BAAATH010000006.1"/>
</dbReference>
<evidence type="ECO:0000313" key="2">
    <source>
        <dbReference type="EMBL" id="GFE06830.1"/>
    </source>
</evidence>
<organism evidence="2 3">
    <name type="scientific">Streptomyces caniferus</name>
    <dbReference type="NCBI Taxonomy" id="285557"/>
    <lineage>
        <taxon>Bacteria</taxon>
        <taxon>Bacillati</taxon>
        <taxon>Actinomycetota</taxon>
        <taxon>Actinomycetes</taxon>
        <taxon>Kitasatosporales</taxon>
        <taxon>Streptomycetaceae</taxon>
        <taxon>Streptomyces</taxon>
    </lineage>
</organism>
<proteinExistence type="predicted"/>
<feature type="region of interest" description="Disordered" evidence="1">
    <location>
        <begin position="63"/>
        <end position="82"/>
    </location>
</feature>
<gene>
    <name evidence="2" type="ORF">Scani_30980</name>
</gene>
<protein>
    <submittedName>
        <fullName evidence="2">Uncharacterized protein</fullName>
    </submittedName>
</protein>
<evidence type="ECO:0000313" key="3">
    <source>
        <dbReference type="Proteomes" id="UP000435837"/>
    </source>
</evidence>
<comment type="caution">
    <text evidence="2">The sequence shown here is derived from an EMBL/GenBank/DDBJ whole genome shotgun (WGS) entry which is preliminary data.</text>
</comment>
<dbReference type="AlphaFoldDB" id="A0A640S6L3"/>